<feature type="transmembrane region" description="Helical" evidence="19">
    <location>
        <begin position="433"/>
        <end position="455"/>
    </location>
</feature>
<dbReference type="InterPro" id="IPR036412">
    <property type="entry name" value="HAD-like_sf"/>
</dbReference>
<protein>
    <recommendedName>
        <fullName evidence="3">P-type Cu(+) transporter</fullName>
        <ecNumber evidence="3">7.2.2.8</ecNumber>
    </recommendedName>
</protein>
<dbReference type="SUPFAM" id="SSF55008">
    <property type="entry name" value="HMA, heavy metal-associated domain"/>
    <property type="match status" value="2"/>
</dbReference>
<dbReference type="KEGG" id="kbs:EPA93_01885"/>
<dbReference type="SUPFAM" id="SSF81653">
    <property type="entry name" value="Calcium ATPase, transduction domain A"/>
    <property type="match status" value="1"/>
</dbReference>
<dbReference type="PROSITE" id="PS01047">
    <property type="entry name" value="HMA_1"/>
    <property type="match status" value="1"/>
</dbReference>
<dbReference type="SUPFAM" id="SSF81665">
    <property type="entry name" value="Calcium ATPase, transmembrane domain M"/>
    <property type="match status" value="1"/>
</dbReference>
<name>A0A4P6K6U9_KTERU</name>
<dbReference type="Gene3D" id="2.70.150.10">
    <property type="entry name" value="Calcium-transporting ATPase, cytoplasmic transduction domain A"/>
    <property type="match status" value="1"/>
</dbReference>
<evidence type="ECO:0000256" key="14">
    <source>
        <dbReference type="ARBA" id="ARBA00022989"/>
    </source>
</evidence>
<evidence type="ECO:0000256" key="16">
    <source>
        <dbReference type="ARBA" id="ARBA00023065"/>
    </source>
</evidence>
<dbReference type="PANTHER" id="PTHR43520:SF8">
    <property type="entry name" value="P-TYPE CU(+) TRANSPORTER"/>
    <property type="match status" value="1"/>
</dbReference>
<dbReference type="FunFam" id="3.40.50.1000:FF:000144">
    <property type="entry name" value="copper-transporting ATPase 1 isoform X2"/>
    <property type="match status" value="1"/>
</dbReference>
<keyword evidence="15" id="KW-0186">Copper</keyword>
<dbReference type="Gene3D" id="3.30.70.100">
    <property type="match status" value="2"/>
</dbReference>
<dbReference type="InterPro" id="IPR023298">
    <property type="entry name" value="ATPase_P-typ_TM_dom_sf"/>
</dbReference>
<comment type="similarity">
    <text evidence="2 19">Belongs to the cation transport ATPase (P-type) (TC 3.A.3) family. Type IB subfamily.</text>
</comment>
<keyword evidence="10" id="KW-0187">Copper transport</keyword>
<proteinExistence type="inferred from homology"/>
<dbReference type="InterPro" id="IPR023214">
    <property type="entry name" value="HAD_sf"/>
</dbReference>
<dbReference type="EMBL" id="CP035758">
    <property type="protein sequence ID" value="QBD83346.1"/>
    <property type="molecule type" value="Genomic_DNA"/>
</dbReference>
<feature type="transmembrane region" description="Helical" evidence="19">
    <location>
        <begin position="825"/>
        <end position="843"/>
    </location>
</feature>
<keyword evidence="17 19" id="KW-0472">Membrane</keyword>
<evidence type="ECO:0000313" key="22">
    <source>
        <dbReference type="Proteomes" id="UP000290365"/>
    </source>
</evidence>
<dbReference type="PANTHER" id="PTHR43520">
    <property type="entry name" value="ATP7, ISOFORM B"/>
    <property type="match status" value="1"/>
</dbReference>
<dbReference type="Gene3D" id="3.40.50.1000">
    <property type="entry name" value="HAD superfamily/HAD-like"/>
    <property type="match status" value="1"/>
</dbReference>
<evidence type="ECO:0000256" key="7">
    <source>
        <dbReference type="ARBA" id="ARBA00022692"/>
    </source>
</evidence>
<evidence type="ECO:0000256" key="18">
    <source>
        <dbReference type="ARBA" id="ARBA00049289"/>
    </source>
</evidence>
<dbReference type="PROSITE" id="PS50846">
    <property type="entry name" value="HMA_2"/>
    <property type="match status" value="2"/>
</dbReference>
<evidence type="ECO:0000256" key="4">
    <source>
        <dbReference type="ARBA" id="ARBA00022448"/>
    </source>
</evidence>
<feature type="transmembrane region" description="Helical" evidence="19">
    <location>
        <begin position="475"/>
        <end position="499"/>
    </location>
</feature>
<dbReference type="Gene3D" id="3.40.1110.10">
    <property type="entry name" value="Calcium-transporting ATPase, cytoplasmic domain N"/>
    <property type="match status" value="1"/>
</dbReference>
<dbReference type="GO" id="GO:0055070">
    <property type="term" value="P:copper ion homeostasis"/>
    <property type="evidence" value="ECO:0007669"/>
    <property type="project" value="TreeGrafter"/>
</dbReference>
<evidence type="ECO:0000256" key="9">
    <source>
        <dbReference type="ARBA" id="ARBA00022741"/>
    </source>
</evidence>
<evidence type="ECO:0000256" key="8">
    <source>
        <dbReference type="ARBA" id="ARBA00022723"/>
    </source>
</evidence>
<dbReference type="InterPro" id="IPR059000">
    <property type="entry name" value="ATPase_P-type_domA"/>
</dbReference>
<dbReference type="GO" id="GO:0140581">
    <property type="term" value="F:P-type monovalent copper transporter activity"/>
    <property type="evidence" value="ECO:0007669"/>
    <property type="project" value="UniProtKB-EC"/>
</dbReference>
<dbReference type="PRINTS" id="PR00942">
    <property type="entry name" value="CUATPASEI"/>
</dbReference>
<feature type="transmembrane region" description="Helical" evidence="19">
    <location>
        <begin position="276"/>
        <end position="295"/>
    </location>
</feature>
<keyword evidence="13" id="KW-1278">Translocase</keyword>
<dbReference type="PROSITE" id="PS00154">
    <property type="entry name" value="ATPASE_E1_E2"/>
    <property type="match status" value="1"/>
</dbReference>
<dbReference type="GO" id="GO:0005507">
    <property type="term" value="F:copper ion binding"/>
    <property type="evidence" value="ECO:0007669"/>
    <property type="project" value="TreeGrafter"/>
</dbReference>
<dbReference type="InterPro" id="IPR008250">
    <property type="entry name" value="ATPase_P-typ_transduc_dom_A_sf"/>
</dbReference>
<feature type="transmembrane region" description="Helical" evidence="19">
    <location>
        <begin position="250"/>
        <end position="270"/>
    </location>
</feature>
<keyword evidence="9 19" id="KW-0547">Nucleotide-binding</keyword>
<dbReference type="InterPro" id="IPR001757">
    <property type="entry name" value="P_typ_ATPase"/>
</dbReference>
<dbReference type="Pfam" id="PF00403">
    <property type="entry name" value="HMA"/>
    <property type="match status" value="2"/>
</dbReference>
<dbReference type="InterPro" id="IPR044492">
    <property type="entry name" value="P_typ_ATPase_HD_dom"/>
</dbReference>
<dbReference type="FunFam" id="2.70.150.10:FF:000002">
    <property type="entry name" value="Copper-transporting ATPase 1, putative"/>
    <property type="match status" value="1"/>
</dbReference>
<feature type="transmembrane region" description="Helical" evidence="19">
    <location>
        <begin position="193"/>
        <end position="214"/>
    </location>
</feature>
<dbReference type="GO" id="GO:0005524">
    <property type="term" value="F:ATP binding"/>
    <property type="evidence" value="ECO:0007669"/>
    <property type="project" value="UniProtKB-UniRule"/>
</dbReference>
<keyword evidence="12" id="KW-0460">Magnesium</keyword>
<dbReference type="SFLD" id="SFLDG00002">
    <property type="entry name" value="C1.7:_P-type_atpase_like"/>
    <property type="match status" value="1"/>
</dbReference>
<evidence type="ECO:0000256" key="10">
    <source>
        <dbReference type="ARBA" id="ARBA00022796"/>
    </source>
</evidence>
<evidence type="ECO:0000256" key="3">
    <source>
        <dbReference type="ARBA" id="ARBA00012517"/>
    </source>
</evidence>
<dbReference type="GO" id="GO:0016887">
    <property type="term" value="F:ATP hydrolysis activity"/>
    <property type="evidence" value="ECO:0007669"/>
    <property type="project" value="InterPro"/>
</dbReference>
<evidence type="ECO:0000256" key="13">
    <source>
        <dbReference type="ARBA" id="ARBA00022967"/>
    </source>
</evidence>
<dbReference type="InterPro" id="IPR036163">
    <property type="entry name" value="HMA_dom_sf"/>
</dbReference>
<evidence type="ECO:0000259" key="20">
    <source>
        <dbReference type="PROSITE" id="PS50846"/>
    </source>
</evidence>
<feature type="domain" description="HMA" evidence="20">
    <location>
        <begin position="1"/>
        <end position="58"/>
    </location>
</feature>
<dbReference type="OrthoDB" id="135399at2"/>
<keyword evidence="11 19" id="KW-0067">ATP-binding</keyword>
<dbReference type="SUPFAM" id="SSF56784">
    <property type="entry name" value="HAD-like"/>
    <property type="match status" value="1"/>
</dbReference>
<comment type="catalytic activity">
    <reaction evidence="18">
        <text>Cu(+)(in) + ATP + H2O = Cu(+)(out) + ADP + phosphate + H(+)</text>
        <dbReference type="Rhea" id="RHEA:25792"/>
        <dbReference type="ChEBI" id="CHEBI:15377"/>
        <dbReference type="ChEBI" id="CHEBI:15378"/>
        <dbReference type="ChEBI" id="CHEBI:30616"/>
        <dbReference type="ChEBI" id="CHEBI:43474"/>
        <dbReference type="ChEBI" id="CHEBI:49552"/>
        <dbReference type="ChEBI" id="CHEBI:456216"/>
        <dbReference type="EC" id="7.2.2.8"/>
    </reaction>
</comment>
<dbReference type="Pfam" id="PF00702">
    <property type="entry name" value="Hydrolase"/>
    <property type="match status" value="1"/>
</dbReference>
<dbReference type="InterPro" id="IPR017969">
    <property type="entry name" value="Heavy-metal-associated_CS"/>
</dbReference>
<dbReference type="Proteomes" id="UP000290365">
    <property type="component" value="Chromosome"/>
</dbReference>
<dbReference type="Pfam" id="PF00122">
    <property type="entry name" value="E1-E2_ATPase"/>
    <property type="match status" value="1"/>
</dbReference>
<dbReference type="InterPro" id="IPR023299">
    <property type="entry name" value="ATPase_P-typ_cyto_dom_N"/>
</dbReference>
<keyword evidence="7 19" id="KW-0812">Transmembrane</keyword>
<dbReference type="AlphaFoldDB" id="A0A4P6K6U9"/>
<keyword evidence="16" id="KW-0406">Ion transport</keyword>
<evidence type="ECO:0000256" key="6">
    <source>
        <dbReference type="ARBA" id="ARBA00022553"/>
    </source>
</evidence>
<keyword evidence="22" id="KW-1185">Reference proteome</keyword>
<dbReference type="GO" id="GO:0043682">
    <property type="term" value="F:P-type divalent copper transporter activity"/>
    <property type="evidence" value="ECO:0007669"/>
    <property type="project" value="TreeGrafter"/>
</dbReference>
<keyword evidence="14 19" id="KW-1133">Transmembrane helix</keyword>
<evidence type="ECO:0000256" key="2">
    <source>
        <dbReference type="ARBA" id="ARBA00006024"/>
    </source>
</evidence>
<evidence type="ECO:0000256" key="11">
    <source>
        <dbReference type="ARBA" id="ARBA00022840"/>
    </source>
</evidence>
<evidence type="ECO:0000256" key="19">
    <source>
        <dbReference type="RuleBase" id="RU362081"/>
    </source>
</evidence>
<accession>A0A4P6K6U9</accession>
<evidence type="ECO:0000256" key="15">
    <source>
        <dbReference type="ARBA" id="ARBA00023008"/>
    </source>
</evidence>
<evidence type="ECO:0000313" key="21">
    <source>
        <dbReference type="EMBL" id="QBD83346.1"/>
    </source>
</evidence>
<dbReference type="PRINTS" id="PR00119">
    <property type="entry name" value="CATATPASE"/>
</dbReference>
<evidence type="ECO:0000256" key="17">
    <source>
        <dbReference type="ARBA" id="ARBA00023136"/>
    </source>
</evidence>
<keyword evidence="8 19" id="KW-0479">Metal-binding</keyword>
<dbReference type="InterPro" id="IPR006121">
    <property type="entry name" value="HMA_dom"/>
</dbReference>
<dbReference type="NCBIfam" id="TIGR01494">
    <property type="entry name" value="ATPase_P-type"/>
    <property type="match status" value="1"/>
</dbReference>
<evidence type="ECO:0000256" key="12">
    <source>
        <dbReference type="ARBA" id="ARBA00022842"/>
    </source>
</evidence>
<feature type="domain" description="HMA" evidence="20">
    <location>
        <begin position="79"/>
        <end position="145"/>
    </location>
</feature>
<dbReference type="SFLD" id="SFLDF00027">
    <property type="entry name" value="p-type_atpase"/>
    <property type="match status" value="1"/>
</dbReference>
<organism evidence="21 22">
    <name type="scientific">Ktedonosporobacter rubrisoli</name>
    <dbReference type="NCBI Taxonomy" id="2509675"/>
    <lineage>
        <taxon>Bacteria</taxon>
        <taxon>Bacillati</taxon>
        <taxon>Chloroflexota</taxon>
        <taxon>Ktedonobacteria</taxon>
        <taxon>Ktedonobacterales</taxon>
        <taxon>Ktedonosporobacteraceae</taxon>
        <taxon>Ktedonosporobacter</taxon>
    </lineage>
</organism>
<dbReference type="CDD" id="cd00371">
    <property type="entry name" value="HMA"/>
    <property type="match status" value="2"/>
</dbReference>
<comment type="subcellular location">
    <subcellularLocation>
        <location evidence="1">Cell membrane</location>
        <topology evidence="1">Multi-pass membrane protein</topology>
    </subcellularLocation>
</comment>
<sequence length="851" mass="90029">MSCASCALRIEKGLKKVPGVVDAQVNFASEKATVVYDPELTDTARMVKKVEAVGYKAASLQKPAASPNVAVTQKEAEEAKLTLEISGMSCASCAMRIEKGLKKVQGVHEAQVNLATERATVTYDPAQVDVPKLVQKVEVVGYGAKPLDDSAHGQSSVRQEAKASLEANSAPVVLEEDEQSQRKRRELQRKRNLLILGIALSLPIMALSMFLMNAFPGENILLLLLSTPVWAIVGWDFHKGALRALRHGSANMDTLVSFGSTAAYLLSLFATFFPRVVGGVTFYDTAALIITLIFLGKYLEARAKGQTNDAIRKLIGLQARTAHVIRDGREVEVPIAEVRVNDELIVRPGEKIPVDGIVLAGHSAVDESMITGESIPVEKVEGETLIGATINQRGLLRMQATKVGGDTMLAHIIRLVEQAQGSKAPIQRLADTISGVFVPAVLVIGVLTFIAWAIIGNTIGLPMSDASMMAMASTNPLITAIVAAVAVLVVACPCALGLATPTAIMVGTGKGAEQGILIKGGESLERIQAVRAVLFDKTGTITKGKPELTDVLTVPNMASSEALRLIASAEQGSEHPLAAAIVEGAKVQNIELAAAPEHFTALVGKGVEAHVDGKTILVGTRALLSERGISFAQFNEQMEALEAQGKTAMLAATADSVIGLVAVADTVKPESATAIKQLHEQGLDVWMITGDNRRTAEAIAAQVAIPADHVLAEVLPEDKANQVKRLQEQGYVVAFAGDGINDAPALVQADAGIAMGTGTDIAMEASDITLVKGNLTSVPVALALSRATMRTIKQNLFWAFAYNVILIPTAILSPLIPFLKEQAPIFAAAAMALSSVTVIGNSLRLRRFGRK</sequence>
<dbReference type="InterPro" id="IPR018303">
    <property type="entry name" value="ATPase_P-typ_P_site"/>
</dbReference>
<gene>
    <name evidence="21" type="ORF">EPA93_01885</name>
</gene>
<feature type="transmembrane region" description="Helical" evidence="19">
    <location>
        <begin position="220"/>
        <end position="238"/>
    </location>
</feature>
<dbReference type="SFLD" id="SFLDS00003">
    <property type="entry name" value="Haloacid_Dehalogenase"/>
    <property type="match status" value="1"/>
</dbReference>
<dbReference type="CDD" id="cd02094">
    <property type="entry name" value="P-type_ATPase_Cu-like"/>
    <property type="match status" value="1"/>
</dbReference>
<feature type="transmembrane region" description="Helical" evidence="19">
    <location>
        <begin position="796"/>
        <end position="819"/>
    </location>
</feature>
<keyword evidence="5 19" id="KW-1003">Cell membrane</keyword>
<keyword evidence="4" id="KW-0813">Transport</keyword>
<dbReference type="NCBIfam" id="TIGR01525">
    <property type="entry name" value="ATPase-IB_hvy"/>
    <property type="match status" value="1"/>
</dbReference>
<dbReference type="PRINTS" id="PR00943">
    <property type="entry name" value="CUATPASE"/>
</dbReference>
<dbReference type="EC" id="7.2.2.8" evidence="3"/>
<dbReference type="InterPro" id="IPR027256">
    <property type="entry name" value="P-typ_ATPase_IB"/>
</dbReference>
<dbReference type="FunFam" id="3.30.70.100:FF:000005">
    <property type="entry name" value="Copper-exporting P-type ATPase A"/>
    <property type="match status" value="2"/>
</dbReference>
<evidence type="ECO:0000256" key="1">
    <source>
        <dbReference type="ARBA" id="ARBA00004651"/>
    </source>
</evidence>
<evidence type="ECO:0000256" key="5">
    <source>
        <dbReference type="ARBA" id="ARBA00022475"/>
    </source>
</evidence>
<dbReference type="GO" id="GO:0005886">
    <property type="term" value="C:plasma membrane"/>
    <property type="evidence" value="ECO:0007669"/>
    <property type="project" value="UniProtKB-SubCell"/>
</dbReference>
<reference evidence="21 22" key="1">
    <citation type="submission" date="2019-01" db="EMBL/GenBank/DDBJ databases">
        <title>Ktedonosporobacter rubrisoli SCAWS-G2.</title>
        <authorList>
            <person name="Huang Y."/>
            <person name="Yan B."/>
        </authorList>
    </citation>
    <scope>NUCLEOTIDE SEQUENCE [LARGE SCALE GENOMIC DNA]</scope>
    <source>
        <strain evidence="21 22">SCAWS-G2</strain>
    </source>
</reference>
<keyword evidence="6" id="KW-0597">Phosphoprotein</keyword>